<dbReference type="InterPro" id="IPR016187">
    <property type="entry name" value="CTDL_fold"/>
</dbReference>
<dbReference type="Proteomes" id="UP001154114">
    <property type="component" value="Chromosome 7"/>
</dbReference>
<feature type="domain" description="C-type lectin" evidence="2">
    <location>
        <begin position="182"/>
        <end position="300"/>
    </location>
</feature>
<evidence type="ECO:0000313" key="3">
    <source>
        <dbReference type="EMBL" id="CAH0625632.1"/>
    </source>
</evidence>
<sequence length="306" mass="35473">MGRIYLCVFLLGLLLPSINARRDKFFRKDYTYIEELNAFYKVHWDSSGDTWDSAFLACNDEEANLFYPKQKEEWGPVKVLMQNMTEQPNVTDIFVGYHNKYHLGEFITVDGHATPYPLIKDVIDNSMDQCILMSINTGEFRISPCARDPESPLPFFCKKEIQEDMSCPTVDKGYKYSTELRRCYKVNKTPKLWSEAVQTCYMEGGMLVLAETSEELQKLSRFVESGTYSSGFRKLYPREEYYTLAGQKFKGEINKYQPVERYNNYGEPEMVYGTCGAIEISRGARSSTESCDTYRPFICQMEISKD</sequence>
<protein>
    <recommendedName>
        <fullName evidence="2">C-type lectin domain-containing protein</fullName>
    </recommendedName>
</protein>
<proteinExistence type="predicted"/>
<accession>A0A9P0C3J1</accession>
<dbReference type="CDD" id="cd00037">
    <property type="entry name" value="CLECT"/>
    <property type="match status" value="2"/>
</dbReference>
<gene>
    <name evidence="3" type="ORF">CINC_LOCUS12189</name>
</gene>
<dbReference type="SMART" id="SM00034">
    <property type="entry name" value="CLECT"/>
    <property type="match status" value="2"/>
</dbReference>
<dbReference type="InterPro" id="IPR001304">
    <property type="entry name" value="C-type_lectin-like"/>
</dbReference>
<feature type="chain" id="PRO_5040386282" description="C-type lectin domain-containing protein" evidence="1">
    <location>
        <begin position="21"/>
        <end position="306"/>
    </location>
</feature>
<dbReference type="Pfam" id="PF00059">
    <property type="entry name" value="Lectin_C"/>
    <property type="match status" value="2"/>
</dbReference>
<dbReference type="OrthoDB" id="5858677at2759"/>
<keyword evidence="4" id="KW-1185">Reference proteome</keyword>
<dbReference type="EMBL" id="LR824010">
    <property type="protein sequence ID" value="CAH0625632.1"/>
    <property type="molecule type" value="Genomic_DNA"/>
</dbReference>
<reference evidence="3" key="1">
    <citation type="submission" date="2021-12" db="EMBL/GenBank/DDBJ databases">
        <authorList>
            <person name="King R."/>
        </authorList>
    </citation>
    <scope>NUCLEOTIDE SEQUENCE</scope>
</reference>
<feature type="signal peptide" evidence="1">
    <location>
        <begin position="1"/>
        <end position="20"/>
    </location>
</feature>
<organism evidence="3 4">
    <name type="scientific">Chrysodeixis includens</name>
    <name type="common">Soybean looper</name>
    <name type="synonym">Pseudoplusia includens</name>
    <dbReference type="NCBI Taxonomy" id="689277"/>
    <lineage>
        <taxon>Eukaryota</taxon>
        <taxon>Metazoa</taxon>
        <taxon>Ecdysozoa</taxon>
        <taxon>Arthropoda</taxon>
        <taxon>Hexapoda</taxon>
        <taxon>Insecta</taxon>
        <taxon>Pterygota</taxon>
        <taxon>Neoptera</taxon>
        <taxon>Endopterygota</taxon>
        <taxon>Lepidoptera</taxon>
        <taxon>Glossata</taxon>
        <taxon>Ditrysia</taxon>
        <taxon>Noctuoidea</taxon>
        <taxon>Noctuidae</taxon>
        <taxon>Plusiinae</taxon>
        <taxon>Chrysodeixis</taxon>
    </lineage>
</organism>
<evidence type="ECO:0000313" key="4">
    <source>
        <dbReference type="Proteomes" id="UP001154114"/>
    </source>
</evidence>
<name>A0A9P0C3J1_CHRIL</name>
<keyword evidence="1" id="KW-0732">Signal</keyword>
<dbReference type="InterPro" id="IPR016186">
    <property type="entry name" value="C-type_lectin-like/link_sf"/>
</dbReference>
<dbReference type="Gene3D" id="3.10.100.10">
    <property type="entry name" value="Mannose-Binding Protein A, subunit A"/>
    <property type="match status" value="2"/>
</dbReference>
<evidence type="ECO:0000259" key="2">
    <source>
        <dbReference type="PROSITE" id="PS50041"/>
    </source>
</evidence>
<dbReference type="AlphaFoldDB" id="A0A9P0C3J1"/>
<dbReference type="PROSITE" id="PS50041">
    <property type="entry name" value="C_TYPE_LECTIN_2"/>
    <property type="match status" value="1"/>
</dbReference>
<evidence type="ECO:0000256" key="1">
    <source>
        <dbReference type="SAM" id="SignalP"/>
    </source>
</evidence>
<dbReference type="SUPFAM" id="SSF56436">
    <property type="entry name" value="C-type lectin-like"/>
    <property type="match status" value="2"/>
</dbReference>